<proteinExistence type="inferred from homology"/>
<evidence type="ECO:0000256" key="3">
    <source>
        <dbReference type="ARBA" id="ARBA00022490"/>
    </source>
</evidence>
<keyword evidence="3" id="KW-0963">Cytoplasm</keyword>
<dbReference type="PRINTS" id="PR00511">
    <property type="entry name" value="TEKTIN"/>
</dbReference>
<evidence type="ECO:0000256" key="2">
    <source>
        <dbReference type="ARBA" id="ARBA00007209"/>
    </source>
</evidence>
<reference evidence="12" key="2">
    <citation type="submission" date="2025-09" db="UniProtKB">
        <authorList>
            <consortium name="Ensembl"/>
        </authorList>
    </citation>
    <scope>IDENTIFICATION</scope>
</reference>
<dbReference type="GO" id="GO:0015630">
    <property type="term" value="C:microtubule cytoskeleton"/>
    <property type="evidence" value="ECO:0007669"/>
    <property type="project" value="UniProtKB-UniRule"/>
</dbReference>
<dbReference type="InterPro" id="IPR000435">
    <property type="entry name" value="Tektins"/>
</dbReference>
<dbReference type="RefSeq" id="XP_019716771.1">
    <property type="nucleotide sequence ID" value="XM_019861212.1"/>
</dbReference>
<keyword evidence="5" id="KW-0175">Coiled coil</keyword>
<dbReference type="PANTHER" id="PTHR19960:SF25">
    <property type="entry name" value="TEKTIN-1"/>
    <property type="match status" value="1"/>
</dbReference>
<protein>
    <recommendedName>
        <fullName evidence="11">Tektin</fullName>
    </recommendedName>
</protein>
<comment type="similarity">
    <text evidence="2 11">Belongs to the tektin family.</text>
</comment>
<dbReference type="OrthoDB" id="10054259at2759"/>
<dbReference type="OMA" id="DTELPLM"/>
<comment type="subunit">
    <text evidence="10">Microtubule inner protein component of sperm flagellar doublet microtubules.</text>
</comment>
<dbReference type="AlphaFoldDB" id="A0A3Q2Y5T9"/>
<evidence type="ECO:0000256" key="9">
    <source>
        <dbReference type="ARBA" id="ARBA00045224"/>
    </source>
</evidence>
<evidence type="ECO:0000256" key="10">
    <source>
        <dbReference type="ARBA" id="ARBA00046435"/>
    </source>
</evidence>
<dbReference type="Pfam" id="PF03148">
    <property type="entry name" value="Tektin"/>
    <property type="match status" value="1"/>
</dbReference>
<evidence type="ECO:0000256" key="5">
    <source>
        <dbReference type="ARBA" id="ARBA00023054"/>
    </source>
</evidence>
<reference evidence="12" key="1">
    <citation type="submission" date="2025-08" db="UniProtKB">
        <authorList>
            <consortium name="Ensembl"/>
        </authorList>
    </citation>
    <scope>IDENTIFICATION</scope>
</reference>
<evidence type="ECO:0000256" key="4">
    <source>
        <dbReference type="ARBA" id="ARBA00022846"/>
    </source>
</evidence>
<evidence type="ECO:0000256" key="7">
    <source>
        <dbReference type="ARBA" id="ARBA00023212"/>
    </source>
</evidence>
<dbReference type="GO" id="GO:0060294">
    <property type="term" value="P:cilium movement involved in cell motility"/>
    <property type="evidence" value="ECO:0007669"/>
    <property type="project" value="UniProtKB-UniRule"/>
</dbReference>
<keyword evidence="13" id="KW-1185">Reference proteome</keyword>
<comment type="function">
    <text evidence="9">Microtubule inner protein (MIP) part of the dynein-decorated doublet microtubules (DMTs) in cilia and flagellar axoneme. Forms filamentous polymers in the walls of ciliary and flagellar microtubules.</text>
</comment>
<comment type="subcellular location">
    <subcellularLocation>
        <location evidence="11">Cytoplasm</location>
        <location evidence="11">Cytoskeleton</location>
        <location evidence="11">Cilium axoneme</location>
    </subcellularLocation>
    <subcellularLocation>
        <location evidence="1">Cytoplasm</location>
        <location evidence="1">Cytoskeleton</location>
        <location evidence="1">Flagellum axoneme</location>
    </subcellularLocation>
</comment>
<evidence type="ECO:0000313" key="13">
    <source>
        <dbReference type="Proteomes" id="UP000264820"/>
    </source>
</evidence>
<dbReference type="GeneTree" id="ENSGT00950000182894"/>
<dbReference type="GO" id="GO:0060271">
    <property type="term" value="P:cilium assembly"/>
    <property type="evidence" value="ECO:0007669"/>
    <property type="project" value="UniProtKB-UniRule"/>
</dbReference>
<dbReference type="CTD" id="83659"/>
<evidence type="ECO:0000256" key="8">
    <source>
        <dbReference type="ARBA" id="ARBA00023273"/>
    </source>
</evidence>
<evidence type="ECO:0000256" key="6">
    <source>
        <dbReference type="ARBA" id="ARBA00023069"/>
    </source>
</evidence>
<keyword evidence="7" id="KW-0206">Cytoskeleton</keyword>
<evidence type="ECO:0000256" key="11">
    <source>
        <dbReference type="RuleBase" id="RU367040"/>
    </source>
</evidence>
<dbReference type="GO" id="GO:0005634">
    <property type="term" value="C:nucleus"/>
    <property type="evidence" value="ECO:0007669"/>
    <property type="project" value="TreeGrafter"/>
</dbReference>
<sequence length="394" mass="44887">MSTRGKNIHLIGGSTLESINVIRNHSKLFRGECTRLIEDCSKSCKRLEDDDSERLDQRVQDIHFVKKELELKLEENILETDQLIALQNRVTKAIESCKEPLRVTLLCIEERNKPAEKVNDEVCMELLREADLTKGVTALMQRVVKQIAEQIRLNQSAKFTLEQDLKEKYEAQNLDSSCASMTPHSLINTEQTLNGKAVSSSSSVTPVQWGNHSDFNIAKAEQQKRNSISLRALVESLLAQTASDMQKQFQATSAAFQFNIKQLKTVKSHMEDQLTKVLSEFASQQRNRDDLLVAVTENEHFLSLAQARLDVRQQRPPKEQCHDPAQSQLLAEVGQLACQINKLHETVEQSEEQQRALVRCQLELQHNIEVKARLLYVDDVICGQLRKPIVIHNF</sequence>
<dbReference type="KEGG" id="hcq:109510715"/>
<evidence type="ECO:0000313" key="12">
    <source>
        <dbReference type="Ensembl" id="ENSHCOP00000012393.1"/>
    </source>
</evidence>
<dbReference type="RefSeq" id="XP_019716770.1">
    <property type="nucleotide sequence ID" value="XM_019861211.1"/>
</dbReference>
<dbReference type="GO" id="GO:0005930">
    <property type="term" value="C:axoneme"/>
    <property type="evidence" value="ECO:0007669"/>
    <property type="project" value="UniProtKB-SubCell"/>
</dbReference>
<dbReference type="STRING" id="109280.ENSHCOP00000012393"/>
<dbReference type="Ensembl" id="ENSHCOT00000019412.1">
    <property type="protein sequence ID" value="ENSHCOP00000012393.1"/>
    <property type="gene ID" value="ENSHCOG00000015456.1"/>
</dbReference>
<keyword evidence="6 11" id="KW-0969">Cilium</keyword>
<keyword evidence="8 11" id="KW-0966">Cell projection</keyword>
<name>A0A3Q2Y5T9_HIPCM</name>
<dbReference type="GeneID" id="109510715"/>
<dbReference type="Proteomes" id="UP000264820">
    <property type="component" value="Unplaced"/>
</dbReference>
<organism evidence="12 13">
    <name type="scientific">Hippocampus comes</name>
    <name type="common">Tiger tail seahorse</name>
    <dbReference type="NCBI Taxonomy" id="109280"/>
    <lineage>
        <taxon>Eukaryota</taxon>
        <taxon>Metazoa</taxon>
        <taxon>Chordata</taxon>
        <taxon>Craniata</taxon>
        <taxon>Vertebrata</taxon>
        <taxon>Euteleostomi</taxon>
        <taxon>Actinopterygii</taxon>
        <taxon>Neopterygii</taxon>
        <taxon>Teleostei</taxon>
        <taxon>Neoteleostei</taxon>
        <taxon>Acanthomorphata</taxon>
        <taxon>Syngnathiaria</taxon>
        <taxon>Syngnathiformes</taxon>
        <taxon>Syngnathoidei</taxon>
        <taxon>Syngnathidae</taxon>
        <taxon>Hippocampus</taxon>
    </lineage>
</organism>
<evidence type="ECO:0000256" key="1">
    <source>
        <dbReference type="ARBA" id="ARBA00004611"/>
    </source>
</evidence>
<dbReference type="PANTHER" id="PTHR19960">
    <property type="entry name" value="TEKTIN"/>
    <property type="match status" value="1"/>
</dbReference>
<accession>A0A3Q2Y5T9</accession>
<keyword evidence="4 11" id="KW-0282">Flagellum</keyword>
<dbReference type="InterPro" id="IPR048256">
    <property type="entry name" value="Tektin-like"/>
</dbReference>